<comment type="pathway">
    <text evidence="3">Nucleotide-sugar biosynthesis; GDP-alpha-D-mannose biosynthesis; alpha-D-mannose 1-phosphate from D-fructose 6-phosphate: step 2/2.</text>
</comment>
<reference evidence="16" key="1">
    <citation type="submission" date="2022-03" db="EMBL/GenBank/DDBJ databases">
        <title>Genomic Encyclopedia of Type Strains, Phase III (KMG-III): the genomes of soil and plant-associated and newly described type strains.</title>
        <authorList>
            <person name="Whitman W."/>
        </authorList>
    </citation>
    <scope>NUCLEOTIDE SEQUENCE</scope>
    <source>
        <strain evidence="16">ANL 6-2</strain>
    </source>
</reference>
<evidence type="ECO:0000256" key="4">
    <source>
        <dbReference type="ARBA" id="ARBA00010231"/>
    </source>
</evidence>
<dbReference type="Gene3D" id="3.30.310.50">
    <property type="entry name" value="Alpha-D-phosphohexomutase, C-terminal domain"/>
    <property type="match status" value="1"/>
</dbReference>
<accession>A0AAE3G030</accession>
<evidence type="ECO:0000256" key="5">
    <source>
        <dbReference type="ARBA" id="ARBA00012730"/>
    </source>
</evidence>
<keyword evidence="11" id="KW-0812">Transmembrane</keyword>
<dbReference type="GO" id="GO:0005975">
    <property type="term" value="P:carbohydrate metabolic process"/>
    <property type="evidence" value="ECO:0007669"/>
    <property type="project" value="InterPro"/>
</dbReference>
<evidence type="ECO:0000256" key="11">
    <source>
        <dbReference type="SAM" id="Phobius"/>
    </source>
</evidence>
<dbReference type="AlphaFoldDB" id="A0AAE3G030"/>
<dbReference type="Pfam" id="PF02879">
    <property type="entry name" value="PGM_PMM_II"/>
    <property type="match status" value="1"/>
</dbReference>
<keyword evidence="9 16" id="KW-0413">Isomerase</keyword>
<keyword evidence="11" id="KW-1133">Transmembrane helix</keyword>
<protein>
    <recommendedName>
        <fullName evidence="5">phosphomannomutase</fullName>
        <ecNumber evidence="5">5.4.2.8</ecNumber>
    </recommendedName>
</protein>
<gene>
    <name evidence="16" type="ORF">J2T57_000212</name>
</gene>
<evidence type="ECO:0000256" key="6">
    <source>
        <dbReference type="ARBA" id="ARBA00022553"/>
    </source>
</evidence>
<feature type="compositionally biased region" description="Low complexity" evidence="10">
    <location>
        <begin position="327"/>
        <end position="337"/>
    </location>
</feature>
<comment type="similarity">
    <text evidence="4">Belongs to the phosphohexose mutase family.</text>
</comment>
<dbReference type="InterPro" id="IPR005843">
    <property type="entry name" value="A-D-PHexomutase_C"/>
</dbReference>
<feature type="domain" description="Alpha-D-phosphohexomutase C-terminal" evidence="12">
    <location>
        <begin position="769"/>
        <end position="843"/>
    </location>
</feature>
<dbReference type="EC" id="5.4.2.8" evidence="5"/>
<dbReference type="CDD" id="cd03089">
    <property type="entry name" value="PMM_PGM"/>
    <property type="match status" value="1"/>
</dbReference>
<dbReference type="PROSITE" id="PS00710">
    <property type="entry name" value="PGM_PMM"/>
    <property type="match status" value="1"/>
</dbReference>
<evidence type="ECO:0000256" key="1">
    <source>
        <dbReference type="ARBA" id="ARBA00000586"/>
    </source>
</evidence>
<dbReference type="RefSeq" id="WP_301289038.1">
    <property type="nucleotide sequence ID" value="NZ_JALJXV010000001.1"/>
</dbReference>
<dbReference type="InterPro" id="IPR036900">
    <property type="entry name" value="A-D-PHexomutase_C_sf"/>
</dbReference>
<dbReference type="InterPro" id="IPR005844">
    <property type="entry name" value="A-D-PHexomutase_a/b/a-I"/>
</dbReference>
<dbReference type="GO" id="GO:0004615">
    <property type="term" value="F:phosphomannomutase activity"/>
    <property type="evidence" value="ECO:0007669"/>
    <property type="project" value="UniProtKB-EC"/>
</dbReference>
<dbReference type="InterPro" id="IPR005841">
    <property type="entry name" value="Alpha-D-phosphohexomutase_SF"/>
</dbReference>
<keyword evidence="7" id="KW-0479">Metal-binding</keyword>
<dbReference type="Pfam" id="PF02880">
    <property type="entry name" value="PGM_PMM_III"/>
    <property type="match status" value="1"/>
</dbReference>
<evidence type="ECO:0000256" key="9">
    <source>
        <dbReference type="ARBA" id="ARBA00023235"/>
    </source>
</evidence>
<sequence length="857" mass="90883">MDKRQGGETAISLLGVVLFVVAAAILLAAVWFAQGAADQERTAAQQREAVTGAGMAARQLGAAMSRERAQLELLATRPELVAAAAAGNMDWLAESGLQAQFPGAMRLVLLPRGWNQADPGAEPPIGFALLDMLRSAERTGEAPSPEAHLLGRPLAHVNFVQPVVADGEVRATLVLTYPVAWVQQALALPASGAGQLAVVQTPVDGESAEVVSVGGVVVGGGEHIQTIPGAGWRLRYSAPPAARVFDPLTDTWFLTITGVALVLLAISIWLVMASLRRHLLADSREWASVAQEAAAGSVRPDHPMRLKESGVVLQETLAGLSRPKGEAAAAPPSAKPAAGGGARKAPRSAASASFDDPDDLLSGLEVDENVSPEDLESFRSPARAQAQPATPQKTEKETAVFVEPSLFRAYDIRGVVGSGGLSVESVRAIGRAIGSEAAARDCAQIVVGRDGRLSSPELADALIDGLCATGREVIDIGRVPTPVTYFATYHLQTGSGVEVTGSHNPPDYNGLKIMLGGETLSGSAIADLHRRITEGDLVDGKGTARRQDVLIDYVDRIAGDVTLHRPLKVVVDCGNGVAGEVGPLVLRSLGCEVRELYCDIDGTFPNHHPDPSDPANLVDLIAAVREDGADVGLAFDGDGDRLGVVDANGKIIWPDRQMMLFAMDILSRQPGADIIFDVKCSAHLARIITDNAGVPVMWRTGHSLIKAKLKESGAPLAGEMSGHIFFNDRWDGFDDGIYAAARLLEILSMDPRSSSEIFAELPETVSTPEIKVHLQEGEPPRVIEALVARARFPEARVTTIDGLRVDFPDGWGLVRASNTTPCLVLRFEADTQAALDRIRDEFRGMITAVRPDLNPDF</sequence>
<evidence type="ECO:0000259" key="13">
    <source>
        <dbReference type="Pfam" id="PF02878"/>
    </source>
</evidence>
<proteinExistence type="inferred from homology"/>
<dbReference type="Pfam" id="PF02878">
    <property type="entry name" value="PGM_PMM_I"/>
    <property type="match status" value="1"/>
</dbReference>
<dbReference type="InterPro" id="IPR005846">
    <property type="entry name" value="A-D-PHexomutase_a/b/a-III"/>
</dbReference>
<feature type="compositionally biased region" description="Low complexity" evidence="10">
    <location>
        <begin position="381"/>
        <end position="392"/>
    </location>
</feature>
<evidence type="ECO:0000313" key="16">
    <source>
        <dbReference type="EMBL" id="MCP1673120.1"/>
    </source>
</evidence>
<keyword evidence="11" id="KW-0472">Membrane</keyword>
<evidence type="ECO:0000256" key="8">
    <source>
        <dbReference type="ARBA" id="ARBA00022842"/>
    </source>
</evidence>
<dbReference type="PANTHER" id="PTHR43771:SF2">
    <property type="entry name" value="PHOSPHOMANNOMUTASE_PHOSPHOGLUCOMUTASE"/>
    <property type="match status" value="1"/>
</dbReference>
<organism evidence="16 17">
    <name type="scientific">Natronocella acetinitrilica</name>
    <dbReference type="NCBI Taxonomy" id="414046"/>
    <lineage>
        <taxon>Bacteria</taxon>
        <taxon>Pseudomonadati</taxon>
        <taxon>Pseudomonadota</taxon>
        <taxon>Gammaproteobacteria</taxon>
        <taxon>Chromatiales</taxon>
        <taxon>Ectothiorhodospiraceae</taxon>
        <taxon>Natronocella</taxon>
    </lineage>
</organism>
<keyword evidence="6" id="KW-0597">Phosphoprotein</keyword>
<evidence type="ECO:0000256" key="2">
    <source>
        <dbReference type="ARBA" id="ARBA00001946"/>
    </source>
</evidence>
<feature type="compositionally biased region" description="Acidic residues" evidence="10">
    <location>
        <begin position="355"/>
        <end position="375"/>
    </location>
</feature>
<evidence type="ECO:0000256" key="7">
    <source>
        <dbReference type="ARBA" id="ARBA00022723"/>
    </source>
</evidence>
<dbReference type="PRINTS" id="PR00509">
    <property type="entry name" value="PGMPMM"/>
</dbReference>
<feature type="domain" description="Alpha-D-phosphohexomutase alpha/beta/alpha" evidence="13">
    <location>
        <begin position="406"/>
        <end position="535"/>
    </location>
</feature>
<dbReference type="Pfam" id="PF00408">
    <property type="entry name" value="PGM_PMM_IV"/>
    <property type="match status" value="1"/>
</dbReference>
<comment type="cofactor">
    <cofactor evidence="2">
        <name>Mg(2+)</name>
        <dbReference type="ChEBI" id="CHEBI:18420"/>
    </cofactor>
</comment>
<name>A0AAE3G030_9GAMM</name>
<dbReference type="InterPro" id="IPR005845">
    <property type="entry name" value="A-D-PHexomutase_a/b/a-II"/>
</dbReference>
<dbReference type="SUPFAM" id="SSF55957">
    <property type="entry name" value="Phosphoglucomutase, C-terminal domain"/>
    <property type="match status" value="1"/>
</dbReference>
<dbReference type="GO" id="GO:0000287">
    <property type="term" value="F:magnesium ion binding"/>
    <property type="evidence" value="ECO:0007669"/>
    <property type="project" value="InterPro"/>
</dbReference>
<keyword evidence="17" id="KW-1185">Reference proteome</keyword>
<evidence type="ECO:0000313" key="17">
    <source>
        <dbReference type="Proteomes" id="UP001205843"/>
    </source>
</evidence>
<dbReference type="PANTHER" id="PTHR43771">
    <property type="entry name" value="PHOSPHOMANNOMUTASE"/>
    <property type="match status" value="1"/>
</dbReference>
<feature type="transmembrane region" description="Helical" evidence="11">
    <location>
        <begin position="12"/>
        <end position="33"/>
    </location>
</feature>
<comment type="caution">
    <text evidence="16">The sequence shown here is derived from an EMBL/GenBank/DDBJ whole genome shotgun (WGS) entry which is preliminary data.</text>
</comment>
<dbReference type="Gene3D" id="3.40.120.10">
    <property type="entry name" value="Alpha-D-Glucose-1,6-Bisphosphate, subunit A, domain 3"/>
    <property type="match status" value="3"/>
</dbReference>
<evidence type="ECO:0000259" key="12">
    <source>
        <dbReference type="Pfam" id="PF00408"/>
    </source>
</evidence>
<dbReference type="EMBL" id="JALJXV010000001">
    <property type="protein sequence ID" value="MCP1673120.1"/>
    <property type="molecule type" value="Genomic_DNA"/>
</dbReference>
<comment type="catalytic activity">
    <reaction evidence="1">
        <text>alpha-D-mannose 1-phosphate = D-mannose 6-phosphate</text>
        <dbReference type="Rhea" id="RHEA:11140"/>
        <dbReference type="ChEBI" id="CHEBI:58409"/>
        <dbReference type="ChEBI" id="CHEBI:58735"/>
        <dbReference type="EC" id="5.4.2.8"/>
    </reaction>
</comment>
<dbReference type="SUPFAM" id="SSF53738">
    <property type="entry name" value="Phosphoglucomutase, first 3 domains"/>
    <property type="match status" value="3"/>
</dbReference>
<dbReference type="InterPro" id="IPR016066">
    <property type="entry name" value="A-D-PHexomutase_CS"/>
</dbReference>
<evidence type="ECO:0000256" key="3">
    <source>
        <dbReference type="ARBA" id="ARBA00004699"/>
    </source>
</evidence>
<feature type="domain" description="Alpha-D-phosphohexomutase alpha/beta/alpha" evidence="15">
    <location>
        <begin position="654"/>
        <end position="763"/>
    </location>
</feature>
<evidence type="ECO:0000259" key="15">
    <source>
        <dbReference type="Pfam" id="PF02880"/>
    </source>
</evidence>
<feature type="region of interest" description="Disordered" evidence="10">
    <location>
        <begin position="322"/>
        <end position="397"/>
    </location>
</feature>
<keyword evidence="8" id="KW-0460">Magnesium</keyword>
<dbReference type="InterPro" id="IPR016055">
    <property type="entry name" value="A-D-PHexomutase_a/b/a-I/II/III"/>
</dbReference>
<evidence type="ECO:0000256" key="10">
    <source>
        <dbReference type="SAM" id="MobiDB-lite"/>
    </source>
</evidence>
<evidence type="ECO:0000259" key="14">
    <source>
        <dbReference type="Pfam" id="PF02879"/>
    </source>
</evidence>
<feature type="domain" description="Alpha-D-phosphohexomutase alpha/beta/alpha" evidence="14">
    <location>
        <begin position="552"/>
        <end position="649"/>
    </location>
</feature>
<dbReference type="Proteomes" id="UP001205843">
    <property type="component" value="Unassembled WGS sequence"/>
</dbReference>
<feature type="transmembrane region" description="Helical" evidence="11">
    <location>
        <begin position="252"/>
        <end position="275"/>
    </location>
</feature>